<proteinExistence type="predicted"/>
<accession>A0A0L8FWT6</accession>
<protein>
    <submittedName>
        <fullName evidence="1">Uncharacterized protein</fullName>
    </submittedName>
</protein>
<dbReference type="AlphaFoldDB" id="A0A0L8FWT6"/>
<gene>
    <name evidence="1" type="ORF">OCBIM_22005582mg</name>
</gene>
<reference evidence="1" key="1">
    <citation type="submission" date="2015-07" db="EMBL/GenBank/DDBJ databases">
        <title>MeaNS - Measles Nucleotide Surveillance Program.</title>
        <authorList>
            <person name="Tran T."/>
            <person name="Druce J."/>
        </authorList>
    </citation>
    <scope>NUCLEOTIDE SEQUENCE</scope>
    <source>
        <strain evidence="1">UCB-OBI-ISO-001</strain>
        <tissue evidence="1">Gonad</tissue>
    </source>
</reference>
<evidence type="ECO:0000313" key="1">
    <source>
        <dbReference type="EMBL" id="KOF69158.1"/>
    </source>
</evidence>
<sequence length="49" mass="5551">MVTSLLTESTTPNPVSLHLRCRCGWEGHESLNLRFLSEVNTTIYTLINC</sequence>
<dbReference type="EMBL" id="KQ425655">
    <property type="protein sequence ID" value="KOF69158.1"/>
    <property type="molecule type" value="Genomic_DNA"/>
</dbReference>
<organism evidence="1">
    <name type="scientific">Octopus bimaculoides</name>
    <name type="common">California two-spotted octopus</name>
    <dbReference type="NCBI Taxonomy" id="37653"/>
    <lineage>
        <taxon>Eukaryota</taxon>
        <taxon>Metazoa</taxon>
        <taxon>Spiralia</taxon>
        <taxon>Lophotrochozoa</taxon>
        <taxon>Mollusca</taxon>
        <taxon>Cephalopoda</taxon>
        <taxon>Coleoidea</taxon>
        <taxon>Octopodiformes</taxon>
        <taxon>Octopoda</taxon>
        <taxon>Incirrata</taxon>
        <taxon>Octopodidae</taxon>
        <taxon>Octopus</taxon>
    </lineage>
</organism>
<name>A0A0L8FWT6_OCTBM</name>